<dbReference type="FunFam" id="3.30.930.10:FF:000077">
    <property type="entry name" value="Putative lipoate-protein ligase A"/>
    <property type="match status" value="1"/>
</dbReference>
<feature type="region of interest" description="Disordered" evidence="1">
    <location>
        <begin position="221"/>
        <end position="245"/>
    </location>
</feature>
<evidence type="ECO:0000313" key="3">
    <source>
        <dbReference type="EMBL" id="EPS67491.1"/>
    </source>
</evidence>
<dbReference type="InterPro" id="IPR004143">
    <property type="entry name" value="BPL_LPL_catalytic"/>
</dbReference>
<protein>
    <recommendedName>
        <fullName evidence="2">BPL/LPL catalytic domain-containing protein</fullName>
    </recommendedName>
</protein>
<keyword evidence="4" id="KW-1185">Reference proteome</keyword>
<feature type="non-terminal residue" evidence="3">
    <location>
        <position position="1"/>
    </location>
</feature>
<dbReference type="CDD" id="cd16443">
    <property type="entry name" value="LplA"/>
    <property type="match status" value="1"/>
</dbReference>
<dbReference type="InterPro" id="IPR053264">
    <property type="entry name" value="Lipoate-ligase_2_inactive"/>
</dbReference>
<dbReference type="InterPro" id="IPR045864">
    <property type="entry name" value="aa-tRNA-synth_II/BPL/LPL"/>
</dbReference>
<organism evidence="3 4">
    <name type="scientific">Genlisea aurea</name>
    <dbReference type="NCBI Taxonomy" id="192259"/>
    <lineage>
        <taxon>Eukaryota</taxon>
        <taxon>Viridiplantae</taxon>
        <taxon>Streptophyta</taxon>
        <taxon>Embryophyta</taxon>
        <taxon>Tracheophyta</taxon>
        <taxon>Spermatophyta</taxon>
        <taxon>Magnoliopsida</taxon>
        <taxon>eudicotyledons</taxon>
        <taxon>Gunneridae</taxon>
        <taxon>Pentapetalae</taxon>
        <taxon>asterids</taxon>
        <taxon>lamiids</taxon>
        <taxon>Lamiales</taxon>
        <taxon>Lentibulariaceae</taxon>
        <taxon>Genlisea</taxon>
    </lineage>
</organism>
<gene>
    <name evidence="3" type="ORF">M569_07283</name>
</gene>
<sequence length="256" mass="28921">SESKLLSLPMMNLIRLKGASILQQLHLEERLLRTSLDNWCIINDGTTKPTIVMGVSGKPEELVKIESVLRDDIPVIRRFTGGGTVIVDQDTIFVTFICNRGAVPGLQLYPQPIYSWSGRLYEKVFRGGVGDFRLRENDYVLGDRKFGGNAQSITKQRWILHTSFLWDYKTSNMAYLKHPERAPAYRQGRSHVEFICRLKEYMPKSTFIDRTIDAVGLEFALNGGGSTPPPPPPTSKFQPSSRALTRQDFRALTGET</sequence>
<dbReference type="PANTHER" id="PTHR43506:SF1">
    <property type="entry name" value="BPL_LPL CATALYTIC DOMAIN-CONTAINING PROTEIN"/>
    <property type="match status" value="1"/>
</dbReference>
<dbReference type="Proteomes" id="UP000015453">
    <property type="component" value="Unassembled WGS sequence"/>
</dbReference>
<feature type="domain" description="BPL/LPL catalytic" evidence="2">
    <location>
        <begin position="36"/>
        <end position="223"/>
    </location>
</feature>
<dbReference type="Gene3D" id="3.30.930.10">
    <property type="entry name" value="Bira Bifunctional Protein, Domain 2"/>
    <property type="match status" value="1"/>
</dbReference>
<dbReference type="Pfam" id="PF21948">
    <property type="entry name" value="LplA-B_cat"/>
    <property type="match status" value="1"/>
</dbReference>
<evidence type="ECO:0000313" key="4">
    <source>
        <dbReference type="Proteomes" id="UP000015453"/>
    </source>
</evidence>
<reference evidence="3 4" key="1">
    <citation type="journal article" date="2013" name="BMC Genomics">
        <title>The miniature genome of a carnivorous plant Genlisea aurea contains a low number of genes and short non-coding sequences.</title>
        <authorList>
            <person name="Leushkin E.V."/>
            <person name="Sutormin R.A."/>
            <person name="Nabieva E.R."/>
            <person name="Penin A.A."/>
            <person name="Kondrashov A.S."/>
            <person name="Logacheva M.D."/>
        </authorList>
    </citation>
    <scope>NUCLEOTIDE SEQUENCE [LARGE SCALE GENOMIC DNA]</scope>
</reference>
<evidence type="ECO:0000256" key="1">
    <source>
        <dbReference type="SAM" id="MobiDB-lite"/>
    </source>
</evidence>
<dbReference type="PROSITE" id="PS51733">
    <property type="entry name" value="BPL_LPL_CATALYTIC"/>
    <property type="match status" value="1"/>
</dbReference>
<dbReference type="EMBL" id="AUSU01003088">
    <property type="protein sequence ID" value="EPS67491.1"/>
    <property type="molecule type" value="Genomic_DNA"/>
</dbReference>
<evidence type="ECO:0000259" key="2">
    <source>
        <dbReference type="PROSITE" id="PS51733"/>
    </source>
</evidence>
<dbReference type="AlphaFoldDB" id="S8CRK3"/>
<proteinExistence type="predicted"/>
<feature type="non-terminal residue" evidence="3">
    <location>
        <position position="256"/>
    </location>
</feature>
<dbReference type="SUPFAM" id="SSF55681">
    <property type="entry name" value="Class II aaRS and biotin synthetases"/>
    <property type="match status" value="1"/>
</dbReference>
<accession>S8CRK3</accession>
<dbReference type="PANTHER" id="PTHR43506">
    <property type="entry name" value="BIOTIN/LIPOATE A/B PROTEIN LIGASE FAMILY"/>
    <property type="match status" value="1"/>
</dbReference>
<name>S8CRK3_9LAMI</name>
<dbReference type="OrthoDB" id="201621at2759"/>
<comment type="caution">
    <text evidence="3">The sequence shown here is derived from an EMBL/GenBank/DDBJ whole genome shotgun (WGS) entry which is preliminary data.</text>
</comment>